<feature type="domain" description="GTPase-associated protein 1 middle" evidence="3">
    <location>
        <begin position="151"/>
        <end position="252"/>
    </location>
</feature>
<dbReference type="Pfam" id="PF20013">
    <property type="entry name" value="GAP1-N2"/>
    <property type="match status" value="1"/>
</dbReference>
<dbReference type="AlphaFoldDB" id="A0A7W7PMI5"/>
<proteinExistence type="predicted"/>
<feature type="domain" description="GTPase-associated protein 1 N-terminal" evidence="2">
    <location>
        <begin position="3"/>
        <end position="139"/>
    </location>
</feature>
<dbReference type="InterPro" id="IPR045401">
    <property type="entry name" value="GAP1-M"/>
</dbReference>
<feature type="domain" description="GTPase-associated protein 1-like C-terminal" evidence="4">
    <location>
        <begin position="385"/>
        <end position="779"/>
    </location>
</feature>
<evidence type="ECO:0000313" key="5">
    <source>
        <dbReference type="EMBL" id="MBB4895367.1"/>
    </source>
</evidence>
<dbReference type="Proteomes" id="UP000556084">
    <property type="component" value="Unassembled WGS sequence"/>
</dbReference>
<evidence type="ECO:0000256" key="1">
    <source>
        <dbReference type="SAM" id="MobiDB-lite"/>
    </source>
</evidence>
<evidence type="ECO:0000259" key="4">
    <source>
        <dbReference type="Pfam" id="PF20052"/>
    </source>
</evidence>
<dbReference type="InterPro" id="IPR045402">
    <property type="entry name" value="GAP1-N2"/>
</dbReference>
<dbReference type="InterPro" id="IPR049532">
    <property type="entry name" value="GAP1-like_C"/>
</dbReference>
<keyword evidence="6" id="KW-1185">Reference proteome</keyword>
<gene>
    <name evidence="5" type="ORF">FHS39_004445</name>
</gene>
<sequence length="802" mass="86773">MNLQQMHYTSTATVGPGGSGFRLTASSPELPITLLGEAEQLIGYEPPLDAPLHPSAEELALFPVAFSHNRLSDGSRLLYRIIRTSPGRGGRHGNFHAHAVRLSDHSGLPGGLLPIEAWESPSWADRTPDGGAPDPLPSLSPARRIDKKGLFEFVHARADRLEAFLADVRTLFRTPDAPQLLVVERDSVHTAYWIAIASAVLPRDLADRLTFTTYTRRPMLARQQIVGAFPDADFDYDSAAAEQRYRVHDCTGGPSSPTRTEHDPWAAVAARIWLAGQPALFAEAARRTGVGTAPGAGSDHDPRDDADRLAALAAREGITLDSNGRTAAARWVRRRTAGGGLTEAVRTPLLTTVAAGGTDRTPEEWTVLGTLTEEFASSAFRTTAAPLRRDLRAELDRVAGDPATPLVRFLTLLRLAEALRVDRSAVLPVLTERLTAALLNEASADRKVVRAALDAHAELRCAVLDALDRTAATGDPHPIVRLLAAELPGADLTGRPHLRMCAEVTDDPAREGGEAPPDDPAERPARMRKLTLTAGPEHQESPTVLRTAFRLVWGGRPLPTPEAARLLAELPAGWHQADGLVQAFVRTALDSTADDPVAPGLAKALLKSILGCGTELALRERAALLLLEQAGDIADGAALPGCTGRVVALRRQAAPLEPGAEERLSRALAQRLLGVDPPPAPGELPDLIHSGDECLLRAYAREAQGRAVRELLRCTPPTYAAVCFVAWHTAPEVSGLWDEIRTELLVSVLRPEVRRMTTEDIEEVRRCLRQVGGQWAEMFHEWDRFGVLGRLSGRWRGRPGRP</sequence>
<comment type="caution">
    <text evidence="5">The sequence shown here is derived from an EMBL/GenBank/DDBJ whole genome shotgun (WGS) entry which is preliminary data.</text>
</comment>
<accession>A0A7W7PMI5</accession>
<organism evidence="5 6">
    <name type="scientific">Streptomyces olivoverticillatus</name>
    <dbReference type="NCBI Taxonomy" id="66427"/>
    <lineage>
        <taxon>Bacteria</taxon>
        <taxon>Bacillati</taxon>
        <taxon>Actinomycetota</taxon>
        <taxon>Actinomycetes</taxon>
        <taxon>Kitasatosporales</taxon>
        <taxon>Streptomycetaceae</taxon>
        <taxon>Streptomyces</taxon>
    </lineage>
</organism>
<dbReference type="RefSeq" id="WP_184351166.1">
    <property type="nucleotide sequence ID" value="NZ_JACHJH010000007.1"/>
</dbReference>
<evidence type="ECO:0000313" key="6">
    <source>
        <dbReference type="Proteomes" id="UP000556084"/>
    </source>
</evidence>
<dbReference type="Pfam" id="PF20014">
    <property type="entry name" value="GAP1-M"/>
    <property type="match status" value="1"/>
</dbReference>
<dbReference type="Pfam" id="PF20052">
    <property type="entry name" value="GAP1-C"/>
    <property type="match status" value="1"/>
</dbReference>
<evidence type="ECO:0000259" key="2">
    <source>
        <dbReference type="Pfam" id="PF20013"/>
    </source>
</evidence>
<reference evidence="5 6" key="1">
    <citation type="submission" date="2020-08" db="EMBL/GenBank/DDBJ databases">
        <title>Genomic Encyclopedia of Type Strains, Phase III (KMG-III): the genomes of soil and plant-associated and newly described type strains.</title>
        <authorList>
            <person name="Whitman W."/>
        </authorList>
    </citation>
    <scope>NUCLEOTIDE SEQUENCE [LARGE SCALE GENOMIC DNA]</scope>
    <source>
        <strain evidence="5 6">CECT 3266</strain>
    </source>
</reference>
<feature type="region of interest" description="Disordered" evidence="1">
    <location>
        <begin position="505"/>
        <end position="524"/>
    </location>
</feature>
<protein>
    <submittedName>
        <fullName evidence="5">Uncharacterized protein</fullName>
    </submittedName>
</protein>
<name>A0A7W7PMI5_9ACTN</name>
<evidence type="ECO:0000259" key="3">
    <source>
        <dbReference type="Pfam" id="PF20014"/>
    </source>
</evidence>
<dbReference type="EMBL" id="JACHJH010000007">
    <property type="protein sequence ID" value="MBB4895367.1"/>
    <property type="molecule type" value="Genomic_DNA"/>
</dbReference>